<keyword evidence="6" id="KW-1185">Reference proteome</keyword>
<dbReference type="InterPro" id="IPR011990">
    <property type="entry name" value="TPR-like_helical_dom_sf"/>
</dbReference>
<dbReference type="SUPFAM" id="SSF49464">
    <property type="entry name" value="Carboxypeptidase regulatory domain-like"/>
    <property type="match status" value="1"/>
</dbReference>
<name>A0ABT9ZJR6_9BACI</name>
<dbReference type="Pfam" id="PF14559">
    <property type="entry name" value="TPR_19"/>
    <property type="match status" value="1"/>
</dbReference>
<evidence type="ECO:0000259" key="4">
    <source>
        <dbReference type="Pfam" id="PF18998"/>
    </source>
</evidence>
<dbReference type="Pfam" id="PF18998">
    <property type="entry name" value="Flg_new_2"/>
    <property type="match status" value="2"/>
</dbReference>
<dbReference type="InterPro" id="IPR019734">
    <property type="entry name" value="TPR_rpt"/>
</dbReference>
<sequence length="833" mass="91340">MSEKTRKVLTKRNITIFSILAIILLSLGTYFTIQYVNAETIKEQLALGDRYYQEQKYEEAIIAYETVLEIDEENVEARIGLAKSYQALEKVEEAKEVLTAGIKVVPKEPSFYLELSNMQIIQKDIVGAVETLDDGIRNTKDDRLKNELSTIDSQIELVSDRKEVQVEKTAQLKLVYINKNEQATETEEEANKADSEESSETQAKDADSEESTEEQTESQDETADSPEQSELNTDAEDTETNDDSTSTEETQEEEDQTKSEVLVEGKWSLTPGESGQLQDEIASTNVFTANSPGRETVVATIGSLEKQATLTVKEHVLENIEIVASVNKNTVGNGIELKAIGQDANGEEMEVSPDWSILEGVGTLALETGATNTFLSNEPGNSTIVARIEDKEFKISLETIEQTFNLNKEVSGQGSIVTSAAGTQFKDGQNVSLKAIPAEGWEFVGWEGSVDGTADQVSVVMDTDKAVRALFKPQTKYYTLQVNSEGSGAVTKSIKANKYREGTILTLTASPQFGWEFSHWKGSISSKNAQVQVTMNGSKDIVAVFVKKADTAKPVKKPAAKPFQKPAQQTSEPKPVQPEPTPTPQPEQEQPAKPEAEVLGNLGGIIKNARTGEVIPGALVKLREGVDTQSGEVIQSGSTAQDGNYSLIGISPGNYTLEVAKDGFSTKYVAVEVGVGERKVKNETLMPIEKPTETTDFQVVLTWGPTPYDLDAHLTGPTVEQEGRFHVSYRNDNYVAPDGTVYAQLDTDDQDGDGPETITTFKQTDGVYRYFVHNFSGEPSITTSEAKVELYQNGVLKQVFNVPTTGTGQYWNVFEIENGQVRVKNQLLANEPE</sequence>
<protein>
    <submittedName>
        <fullName evidence="5">Tetratricopeptide (TPR) repeat protein</fullName>
    </submittedName>
</protein>
<feature type="domain" description="Bacterial repeat" evidence="4">
    <location>
        <begin position="412"/>
        <end position="473"/>
    </location>
</feature>
<feature type="region of interest" description="Disordered" evidence="2">
    <location>
        <begin position="182"/>
        <end position="263"/>
    </location>
</feature>
<dbReference type="InterPro" id="IPR044060">
    <property type="entry name" value="Bacterial_rp_domain"/>
</dbReference>
<dbReference type="Pfam" id="PF13620">
    <property type="entry name" value="CarboxypepD_reg"/>
    <property type="match status" value="1"/>
</dbReference>
<dbReference type="InterPro" id="IPR008969">
    <property type="entry name" value="CarboxyPept-like_regulatory"/>
</dbReference>
<evidence type="ECO:0000313" key="5">
    <source>
        <dbReference type="EMBL" id="MDQ0231470.1"/>
    </source>
</evidence>
<reference evidence="5 6" key="1">
    <citation type="submission" date="2023-07" db="EMBL/GenBank/DDBJ databases">
        <title>Genomic Encyclopedia of Type Strains, Phase IV (KMG-IV): sequencing the most valuable type-strain genomes for metagenomic binning, comparative biology and taxonomic classification.</title>
        <authorList>
            <person name="Goeker M."/>
        </authorList>
    </citation>
    <scope>NUCLEOTIDE SEQUENCE [LARGE SCALE GENOMIC DNA]</scope>
    <source>
        <strain evidence="5 6">DSM 29005</strain>
    </source>
</reference>
<keyword evidence="3" id="KW-1133">Transmembrane helix</keyword>
<feature type="transmembrane region" description="Helical" evidence="3">
    <location>
        <begin position="12"/>
        <end position="33"/>
    </location>
</feature>
<keyword evidence="1" id="KW-0802">TPR repeat</keyword>
<evidence type="ECO:0000256" key="2">
    <source>
        <dbReference type="SAM" id="MobiDB-lite"/>
    </source>
</evidence>
<dbReference type="Gene3D" id="2.60.40.1120">
    <property type="entry name" value="Carboxypeptidase-like, regulatory domain"/>
    <property type="match status" value="1"/>
</dbReference>
<accession>A0ABT9ZJR6</accession>
<dbReference type="SMART" id="SM00028">
    <property type="entry name" value="TPR"/>
    <property type="match status" value="2"/>
</dbReference>
<dbReference type="RefSeq" id="WP_307342484.1">
    <property type="nucleotide sequence ID" value="NZ_JAUSUD010000012.1"/>
</dbReference>
<dbReference type="SUPFAM" id="SSF48452">
    <property type="entry name" value="TPR-like"/>
    <property type="match status" value="1"/>
</dbReference>
<feature type="compositionally biased region" description="Acidic residues" evidence="2">
    <location>
        <begin position="233"/>
        <end position="255"/>
    </location>
</feature>
<gene>
    <name evidence="5" type="ORF">J2S19_002753</name>
</gene>
<feature type="compositionally biased region" description="Pro residues" evidence="2">
    <location>
        <begin position="575"/>
        <end position="585"/>
    </location>
</feature>
<comment type="caution">
    <text evidence="5">The sequence shown here is derived from an EMBL/GenBank/DDBJ whole genome shotgun (WGS) entry which is preliminary data.</text>
</comment>
<evidence type="ECO:0000256" key="3">
    <source>
        <dbReference type="SAM" id="Phobius"/>
    </source>
</evidence>
<evidence type="ECO:0000313" key="6">
    <source>
        <dbReference type="Proteomes" id="UP001234495"/>
    </source>
</evidence>
<dbReference type="PROSITE" id="PS50005">
    <property type="entry name" value="TPR"/>
    <property type="match status" value="1"/>
</dbReference>
<dbReference type="Proteomes" id="UP001234495">
    <property type="component" value="Unassembled WGS sequence"/>
</dbReference>
<feature type="domain" description="Bacterial repeat" evidence="4">
    <location>
        <begin position="478"/>
        <end position="548"/>
    </location>
</feature>
<feature type="region of interest" description="Disordered" evidence="2">
    <location>
        <begin position="555"/>
        <end position="593"/>
    </location>
</feature>
<organism evidence="5 6">
    <name type="scientific">Metabacillus malikii</name>
    <dbReference type="NCBI Taxonomy" id="1504265"/>
    <lineage>
        <taxon>Bacteria</taxon>
        <taxon>Bacillati</taxon>
        <taxon>Bacillota</taxon>
        <taxon>Bacilli</taxon>
        <taxon>Bacillales</taxon>
        <taxon>Bacillaceae</taxon>
        <taxon>Metabacillus</taxon>
    </lineage>
</organism>
<dbReference type="EMBL" id="JAUSUD010000012">
    <property type="protein sequence ID" value="MDQ0231470.1"/>
    <property type="molecule type" value="Genomic_DNA"/>
</dbReference>
<keyword evidence="3" id="KW-0812">Transmembrane</keyword>
<keyword evidence="3" id="KW-0472">Membrane</keyword>
<proteinExistence type="predicted"/>
<feature type="repeat" description="TPR" evidence="1">
    <location>
        <begin position="41"/>
        <end position="74"/>
    </location>
</feature>
<feature type="compositionally biased region" description="Acidic residues" evidence="2">
    <location>
        <begin position="207"/>
        <end position="224"/>
    </location>
</feature>
<evidence type="ECO:0000256" key="1">
    <source>
        <dbReference type="PROSITE-ProRule" id="PRU00339"/>
    </source>
</evidence>
<dbReference type="Gene3D" id="1.25.40.10">
    <property type="entry name" value="Tetratricopeptide repeat domain"/>
    <property type="match status" value="1"/>
</dbReference>